<proteinExistence type="predicted"/>
<dbReference type="Pfam" id="PF14559">
    <property type="entry name" value="TPR_19"/>
    <property type="match status" value="1"/>
</dbReference>
<dbReference type="Proteomes" id="UP001501556">
    <property type="component" value="Unassembled WGS sequence"/>
</dbReference>
<sequence>MCPARFRRRGGGGLVVCLLLLAVGSAPAQAQLPARPRKPAAPVAKAPAVKLPAADPPAVRTKLAQAASLASAFKDSEALAVYQDILKTVPTHYLALWQAAVLSVKIGSRYSDETRKAAYFDVARQYADRALLLEPEGGESNYALALVLFNQATLLPAGARLQVFRDIRAHAYLATEKRPDWPEAWQLRGRWQYRVAHYNVFERLYSKLVLGGVPTGGDSREAMANLERAHQMAPQNIQVSYDLARMYIYQGRRKKAIAVLKEVEKLPPITSEDLVVSRLCRKLLPPLVRADARREKRLARQNPVVPATAPAAVPTSRPAPSDTLSRKQ</sequence>
<comment type="caution">
    <text evidence="3">The sequence shown here is derived from an EMBL/GenBank/DDBJ whole genome shotgun (WGS) entry which is preliminary data.</text>
</comment>
<feature type="compositionally biased region" description="Low complexity" evidence="1">
    <location>
        <begin position="303"/>
        <end position="321"/>
    </location>
</feature>
<protein>
    <recommendedName>
        <fullName evidence="5">Tetratricopeptide repeat-containing protein</fullName>
    </recommendedName>
</protein>
<gene>
    <name evidence="3" type="ORF">GCM10022407_17900</name>
</gene>
<dbReference type="Gene3D" id="1.25.40.10">
    <property type="entry name" value="Tetratricopeptide repeat domain"/>
    <property type="match status" value="2"/>
</dbReference>
<evidence type="ECO:0008006" key="5">
    <source>
        <dbReference type="Google" id="ProtNLM"/>
    </source>
</evidence>
<feature type="region of interest" description="Disordered" evidence="1">
    <location>
        <begin position="298"/>
        <end position="328"/>
    </location>
</feature>
<keyword evidence="4" id="KW-1185">Reference proteome</keyword>
<evidence type="ECO:0000256" key="1">
    <source>
        <dbReference type="SAM" id="MobiDB-lite"/>
    </source>
</evidence>
<organism evidence="3 4">
    <name type="scientific">Hymenobacter antarcticus</name>
    <dbReference type="NCBI Taxonomy" id="486270"/>
    <lineage>
        <taxon>Bacteria</taxon>
        <taxon>Pseudomonadati</taxon>
        <taxon>Bacteroidota</taxon>
        <taxon>Cytophagia</taxon>
        <taxon>Cytophagales</taxon>
        <taxon>Hymenobacteraceae</taxon>
        <taxon>Hymenobacter</taxon>
    </lineage>
</organism>
<evidence type="ECO:0000256" key="2">
    <source>
        <dbReference type="SAM" id="SignalP"/>
    </source>
</evidence>
<dbReference type="SUPFAM" id="SSF48452">
    <property type="entry name" value="TPR-like"/>
    <property type="match status" value="1"/>
</dbReference>
<dbReference type="EMBL" id="BAABDI010000010">
    <property type="protein sequence ID" value="GAA3972513.1"/>
    <property type="molecule type" value="Genomic_DNA"/>
</dbReference>
<reference evidence="4" key="1">
    <citation type="journal article" date="2019" name="Int. J. Syst. Evol. Microbiol.">
        <title>The Global Catalogue of Microorganisms (GCM) 10K type strain sequencing project: providing services to taxonomists for standard genome sequencing and annotation.</title>
        <authorList>
            <consortium name="The Broad Institute Genomics Platform"/>
            <consortium name="The Broad Institute Genome Sequencing Center for Infectious Disease"/>
            <person name="Wu L."/>
            <person name="Ma J."/>
        </authorList>
    </citation>
    <scope>NUCLEOTIDE SEQUENCE [LARGE SCALE GENOMIC DNA]</scope>
    <source>
        <strain evidence="4">JCM 17217</strain>
    </source>
</reference>
<keyword evidence="2" id="KW-0732">Signal</keyword>
<feature type="chain" id="PRO_5046141107" description="Tetratricopeptide repeat-containing protein" evidence="2">
    <location>
        <begin position="31"/>
        <end position="328"/>
    </location>
</feature>
<accession>A0ABP7PWU2</accession>
<name>A0ABP7PWU2_9BACT</name>
<evidence type="ECO:0000313" key="3">
    <source>
        <dbReference type="EMBL" id="GAA3972513.1"/>
    </source>
</evidence>
<dbReference type="InterPro" id="IPR011990">
    <property type="entry name" value="TPR-like_helical_dom_sf"/>
</dbReference>
<feature type="signal peptide" evidence="2">
    <location>
        <begin position="1"/>
        <end position="30"/>
    </location>
</feature>
<evidence type="ECO:0000313" key="4">
    <source>
        <dbReference type="Proteomes" id="UP001501556"/>
    </source>
</evidence>